<sequence>MSNIYLGCAIWGYRPWVGQFLPAGTSNGDMLKAYAERLTTVEINATFYAVPDQPTLLRWASDTPSNFRFCPKVPRAISHSGNLTQQIAATKAFVAQMQFLGEKLGPIFLQLGPSYSPANFGDLQTWLAAWDQRVPLAVEVRHRGWFAAQAAQRLNGLLAEHGVGRVLVDVRPINTGVTSDQVILDARRKKPTVPYHVDVTAPFVLLRFMGHPELAIDQPLLEQWADTIVAMLNDGLTVYGFMHCPIEERSPEMCEILAQALVARGVAYPLPTPPAPIQQLSLF</sequence>
<dbReference type="Proteomes" id="UP000050277">
    <property type="component" value="Unassembled WGS sequence"/>
</dbReference>
<evidence type="ECO:0000313" key="1">
    <source>
        <dbReference type="EMBL" id="KPL85526.1"/>
    </source>
</evidence>
<accession>A0A0P6XZK7</accession>
<name>A0A0P6XZK7_9CHLR</name>
<dbReference type="AlphaFoldDB" id="A0A0P6XZK7"/>
<proteinExistence type="predicted"/>
<protein>
    <recommendedName>
        <fullName evidence="3">DUF72 domain-containing protein</fullName>
    </recommendedName>
</protein>
<dbReference type="InterPro" id="IPR036520">
    <property type="entry name" value="UPF0759_sf"/>
</dbReference>
<evidence type="ECO:0008006" key="3">
    <source>
        <dbReference type="Google" id="ProtNLM"/>
    </source>
</evidence>
<dbReference type="EMBL" id="LGKP01000025">
    <property type="protein sequence ID" value="KPL85526.1"/>
    <property type="molecule type" value="Genomic_DNA"/>
</dbReference>
<dbReference type="STRING" id="70996.SE18_18085"/>
<dbReference type="Gene3D" id="3.20.20.410">
    <property type="entry name" value="Protein of unknown function UPF0759"/>
    <property type="match status" value="1"/>
</dbReference>
<evidence type="ECO:0000313" key="2">
    <source>
        <dbReference type="Proteomes" id="UP000050277"/>
    </source>
</evidence>
<reference evidence="1 2" key="1">
    <citation type="submission" date="2015-07" db="EMBL/GenBank/DDBJ databases">
        <title>Whole genome sequence of Herpetosiphon geysericola DSM 7119.</title>
        <authorList>
            <person name="Hemp J."/>
            <person name="Ward L.M."/>
            <person name="Pace L.A."/>
            <person name="Fischer W.W."/>
        </authorList>
    </citation>
    <scope>NUCLEOTIDE SEQUENCE [LARGE SCALE GENOMIC DNA]</scope>
    <source>
        <strain evidence="1 2">DSM 7119</strain>
    </source>
</reference>
<dbReference type="PANTHER" id="PTHR30348">
    <property type="entry name" value="UNCHARACTERIZED PROTEIN YECE"/>
    <property type="match status" value="1"/>
</dbReference>
<gene>
    <name evidence="1" type="ORF">SE18_18085</name>
</gene>
<dbReference type="OrthoDB" id="9780310at2"/>
<organism evidence="1 2">
    <name type="scientific">Herpetosiphon geysericola</name>
    <dbReference type="NCBI Taxonomy" id="70996"/>
    <lineage>
        <taxon>Bacteria</taxon>
        <taxon>Bacillati</taxon>
        <taxon>Chloroflexota</taxon>
        <taxon>Chloroflexia</taxon>
        <taxon>Herpetosiphonales</taxon>
        <taxon>Herpetosiphonaceae</taxon>
        <taxon>Herpetosiphon</taxon>
    </lineage>
</organism>
<dbReference type="Pfam" id="PF01904">
    <property type="entry name" value="DUF72"/>
    <property type="match status" value="1"/>
</dbReference>
<comment type="caution">
    <text evidence="1">The sequence shown here is derived from an EMBL/GenBank/DDBJ whole genome shotgun (WGS) entry which is preliminary data.</text>
</comment>
<dbReference type="SUPFAM" id="SSF117396">
    <property type="entry name" value="TM1631-like"/>
    <property type="match status" value="1"/>
</dbReference>
<dbReference type="InterPro" id="IPR002763">
    <property type="entry name" value="DUF72"/>
</dbReference>
<dbReference type="RefSeq" id="WP_054535851.1">
    <property type="nucleotide sequence ID" value="NZ_LGKP01000025.1"/>
</dbReference>
<dbReference type="PANTHER" id="PTHR30348:SF9">
    <property type="entry name" value="UPF0759 PROTEIN YECE"/>
    <property type="match status" value="1"/>
</dbReference>
<keyword evidence="2" id="KW-1185">Reference proteome</keyword>